<dbReference type="Pfam" id="PF21983">
    <property type="entry name" value="NikA-like"/>
    <property type="match status" value="1"/>
</dbReference>
<gene>
    <name evidence="1" type="ordered locus">Zmob_1866</name>
</gene>
<organism evidence="1 2">
    <name type="scientific">Zymomonas mobilis subsp. mobilis (strain ATCC 10988 / DSM 424 / LMG 404 / NCIMB 8938 / NRRL B-806 / ZM1)</name>
    <dbReference type="NCBI Taxonomy" id="555217"/>
    <lineage>
        <taxon>Bacteria</taxon>
        <taxon>Pseudomonadati</taxon>
        <taxon>Pseudomonadota</taxon>
        <taxon>Alphaproteobacteria</taxon>
        <taxon>Sphingomonadales</taxon>
        <taxon>Zymomonadaceae</taxon>
        <taxon>Zymomonas</taxon>
    </lineage>
</organism>
<protein>
    <submittedName>
        <fullName evidence="1">Conjugal transfer relaxosome component TraJ</fullName>
    </submittedName>
</protein>
<dbReference type="EMBL" id="CP002854">
    <property type="protein sequence ID" value="AEH63652.1"/>
    <property type="molecule type" value="Genomic_DNA"/>
</dbReference>
<evidence type="ECO:0000313" key="2">
    <source>
        <dbReference type="Proteomes" id="UP000001494"/>
    </source>
</evidence>
<accession>A0A0H3G933</accession>
<sequence length="150" mass="17030">MPYIRQQTLFAFGSTEIRLARLMKIEKQWNKNVGPRAQKSVPVRMTIEEYDQIKRTAEKVRLPVSTLLRELALGHNPPSRIEQDTFLQVAYLRGDLGRLGGLLKMCLVDAPGEAVSEADVRSALHKILSRQDEISDLLDQLRNIIPAKPK</sequence>
<dbReference type="InterPro" id="IPR053842">
    <property type="entry name" value="NikA-like"/>
</dbReference>
<reference evidence="1 2" key="1">
    <citation type="journal article" date="2011" name="J. Bacteriol.">
        <title>Genome sequence of the ethanol-producing Zymomonas mobilis subsp. mobilis lectotype strain ATCC 10988.</title>
        <authorList>
            <person name="Pappas K.M."/>
            <person name="Kouvelis V.N."/>
            <person name="Saunders E."/>
            <person name="Brettin T.S."/>
            <person name="Bruce D."/>
            <person name="Detter C."/>
            <person name="Balakireva M."/>
            <person name="Han C.S."/>
            <person name="Savvakis G."/>
            <person name="Kyrpides N.C."/>
            <person name="Typas M.A."/>
        </authorList>
    </citation>
    <scope>NUCLEOTIDE SEQUENCE [LARGE SCALE GENOMIC DNA]</scope>
    <source>
        <strain evidence="2">ATCC 10988 / DSM 424 / CCUG 17860 / LMG 404 / NCIMB 8938 / NRRL B-806 / ZM1</strain>
        <plasmid evidence="1">pZMOB04</plasmid>
    </source>
</reference>
<dbReference type="Proteomes" id="UP000001494">
    <property type="component" value="Plasmid pZMOB04"/>
</dbReference>
<evidence type="ECO:0000313" key="1">
    <source>
        <dbReference type="EMBL" id="AEH63652.1"/>
    </source>
</evidence>
<dbReference type="KEGG" id="zmm:Zmob_1866"/>
<dbReference type="HOGENOM" id="CLU_128586_1_0_5"/>
<dbReference type="AlphaFoldDB" id="A0A0H3G933"/>
<name>A0A0H3G933_ZYMMA</name>
<geneLocation type="plasmid" evidence="1 2">
    <name>pZMOB04</name>
</geneLocation>
<keyword evidence="1" id="KW-0614">Plasmid</keyword>
<proteinExistence type="predicted"/>